<feature type="chain" id="PRO_5032681210" evidence="1">
    <location>
        <begin position="20"/>
        <end position="206"/>
    </location>
</feature>
<organism evidence="2 3">
    <name type="scientific">Symbiodinium natans</name>
    <dbReference type="NCBI Taxonomy" id="878477"/>
    <lineage>
        <taxon>Eukaryota</taxon>
        <taxon>Sar</taxon>
        <taxon>Alveolata</taxon>
        <taxon>Dinophyceae</taxon>
        <taxon>Suessiales</taxon>
        <taxon>Symbiodiniaceae</taxon>
        <taxon>Symbiodinium</taxon>
    </lineage>
</organism>
<evidence type="ECO:0000313" key="2">
    <source>
        <dbReference type="EMBL" id="CAE7563173.1"/>
    </source>
</evidence>
<dbReference type="Proteomes" id="UP000604046">
    <property type="component" value="Unassembled WGS sequence"/>
</dbReference>
<accession>A0A812UCD6</accession>
<evidence type="ECO:0000256" key="1">
    <source>
        <dbReference type="SAM" id="SignalP"/>
    </source>
</evidence>
<gene>
    <name evidence="2" type="ORF">SNAT2548_LOCUS31826</name>
</gene>
<evidence type="ECO:0000313" key="3">
    <source>
        <dbReference type="Proteomes" id="UP000604046"/>
    </source>
</evidence>
<name>A0A812UCD6_9DINO</name>
<dbReference type="EMBL" id="CAJNDS010002679">
    <property type="protein sequence ID" value="CAE7563173.1"/>
    <property type="molecule type" value="Genomic_DNA"/>
</dbReference>
<protein>
    <submittedName>
        <fullName evidence="2">Uncharacterized protein</fullName>
    </submittedName>
</protein>
<keyword evidence="1" id="KW-0732">Signal</keyword>
<comment type="caution">
    <text evidence="2">The sequence shown here is derived from an EMBL/GenBank/DDBJ whole genome shotgun (WGS) entry which is preliminary data.</text>
</comment>
<feature type="signal peptide" evidence="1">
    <location>
        <begin position="1"/>
        <end position="19"/>
    </location>
</feature>
<reference evidence="2" key="1">
    <citation type="submission" date="2021-02" db="EMBL/GenBank/DDBJ databases">
        <authorList>
            <person name="Dougan E. K."/>
            <person name="Rhodes N."/>
            <person name="Thang M."/>
            <person name="Chan C."/>
        </authorList>
    </citation>
    <scope>NUCLEOTIDE SEQUENCE</scope>
</reference>
<keyword evidence="3" id="KW-1185">Reference proteome</keyword>
<proteinExistence type="predicted"/>
<sequence length="206" mass="22356">MGVFGRAAVAAAVWALARASELEQDATAAACSQEPDASLGLLQHKVNKANVSYEDGGSCCEHCRGYGGHPNGKWILRAVPRPETGMQGVGNCCWDGMHATLMTCGNNKPRHTGVSHTSACRLLPKFKEGFYKDGGDEHQDLYSSNGCAKYSAFIVKNWKDCIGSSWSEFEAPEGCTKKNGHHVTLDGDFDGELPETWNLEWYHGDA</sequence>
<dbReference type="AlphaFoldDB" id="A0A812UCD6"/>